<dbReference type="EMBL" id="JAADJS010000001">
    <property type="protein sequence ID" value="NGX85840.1"/>
    <property type="molecule type" value="Genomic_DNA"/>
</dbReference>
<dbReference type="Proteomes" id="UP000476696">
    <property type="component" value="Unassembled WGS sequence"/>
</dbReference>
<dbReference type="AlphaFoldDB" id="A0A6M2AY16"/>
<reference evidence="1 2" key="1">
    <citation type="submission" date="2020-03" db="EMBL/GenBank/DDBJ databases">
        <title>Rahnella aceri sp. nov., isoated from traditional Jeju Makgeolli.</title>
        <authorList>
            <person name="Kim I.S."/>
            <person name="Jeon D."/>
        </authorList>
    </citation>
    <scope>NUCLEOTIDE SEQUENCE [LARGE SCALE GENOMIC DNA]</scope>
    <source>
        <strain evidence="1 2">Lac-M11</strain>
    </source>
</reference>
<name>A0A6M2AY16_9GAMM</name>
<evidence type="ECO:0000313" key="1">
    <source>
        <dbReference type="EMBL" id="NGX85840.1"/>
    </source>
</evidence>
<organism evidence="1 2">
    <name type="scientific">Rahnella contaminans</name>
    <dbReference type="NCBI Taxonomy" id="2703882"/>
    <lineage>
        <taxon>Bacteria</taxon>
        <taxon>Pseudomonadati</taxon>
        <taxon>Pseudomonadota</taxon>
        <taxon>Gammaproteobacteria</taxon>
        <taxon>Enterobacterales</taxon>
        <taxon>Yersiniaceae</taxon>
        <taxon>Rahnella</taxon>
    </lineage>
</organism>
<gene>
    <name evidence="1" type="ORF">GW579_01910</name>
</gene>
<dbReference type="RefSeq" id="WP_165057195.1">
    <property type="nucleotide sequence ID" value="NZ_JAADJS010000001.1"/>
</dbReference>
<protein>
    <submittedName>
        <fullName evidence="1">Uncharacterized protein</fullName>
    </submittedName>
</protein>
<evidence type="ECO:0000313" key="2">
    <source>
        <dbReference type="Proteomes" id="UP000476696"/>
    </source>
</evidence>
<keyword evidence="2" id="KW-1185">Reference proteome</keyword>
<accession>A0A6M2AY16</accession>
<comment type="caution">
    <text evidence="1">The sequence shown here is derived from an EMBL/GenBank/DDBJ whole genome shotgun (WGS) entry which is preliminary data.</text>
</comment>
<sequence length="157" mass="18329">MADCELISVLDLLRQSRQKLILRTTTHSVDFFSNLFLFEKNEMGLKLLFEKEKTQFINTHFLFPEEDTSSIHSDFYNSAIKRLICLLSEEESSVHESISSSIFYKNLASTKIEFLDLLINMEEKSSLNLSQLKYLIIKDNRLFEREMERLTTGTKGS</sequence>
<proteinExistence type="predicted"/>